<gene>
    <name evidence="2" type="ORF">HUG17_0582</name>
</gene>
<keyword evidence="1" id="KW-1133">Transmembrane helix</keyword>
<reference evidence="2" key="1">
    <citation type="submission" date="2020-06" db="EMBL/GenBank/DDBJ databases">
        <authorList>
            <person name="Ji K."/>
            <person name="Li J."/>
        </authorList>
    </citation>
    <scope>NUCLEOTIDE SEQUENCE</scope>
    <source>
        <strain evidence="2">JKM2019</strain>
        <tissue evidence="2">Whole body</tissue>
    </source>
</reference>
<proteinExistence type="predicted"/>
<name>A0A9D4P696_DERFA</name>
<evidence type="ECO:0008006" key="3">
    <source>
        <dbReference type="Google" id="ProtNLM"/>
    </source>
</evidence>
<dbReference type="Proteomes" id="UP000828236">
    <property type="component" value="Unassembled WGS sequence"/>
</dbReference>
<dbReference type="EMBL" id="SDOV01000001">
    <property type="protein sequence ID" value="KAH7645044.1"/>
    <property type="molecule type" value="Genomic_DNA"/>
</dbReference>
<comment type="caution">
    <text evidence="2">The sequence shown here is derived from an EMBL/GenBank/DDBJ whole genome shotgun (WGS) entry which is preliminary data.</text>
</comment>
<keyword evidence="1" id="KW-0472">Membrane</keyword>
<protein>
    <recommendedName>
        <fullName evidence="3">Transmembrane protein</fullName>
    </recommendedName>
</protein>
<sequence length="109" mass="12131">MNTSLKGLVLLQKCIQRLHASIQGLSQQVHYYLVANIVVVVVVVFVVVVVAVSLTTLRPKQQIEEYESNKQEKEISGWKLGTEFLIVFLSNKQNECCGTGNNPTTGKKI</sequence>
<feature type="transmembrane region" description="Helical" evidence="1">
    <location>
        <begin position="30"/>
        <end position="54"/>
    </location>
</feature>
<reference evidence="2" key="2">
    <citation type="journal article" date="2021" name="World Allergy Organ. J.">
        <title>Chromosome-level assembly of Dermatophagoides farinae genome and transcriptome reveals two novel allergens Der f 37 and Der f 39.</title>
        <authorList>
            <person name="Chen J."/>
            <person name="Cai Z."/>
            <person name="Fan D."/>
            <person name="Hu J."/>
            <person name="Hou Y."/>
            <person name="He Y."/>
            <person name="Zhang Z."/>
            <person name="Zhao Z."/>
            <person name="Gao P."/>
            <person name="Hu W."/>
            <person name="Sun J."/>
            <person name="Li J."/>
            <person name="Ji K."/>
        </authorList>
    </citation>
    <scope>NUCLEOTIDE SEQUENCE</scope>
    <source>
        <strain evidence="2">JKM2019</strain>
    </source>
</reference>
<keyword evidence="1" id="KW-0812">Transmembrane</keyword>
<dbReference type="AlphaFoldDB" id="A0A9D4P696"/>
<organism evidence="2">
    <name type="scientific">Dermatophagoides farinae</name>
    <name type="common">American house dust mite</name>
    <dbReference type="NCBI Taxonomy" id="6954"/>
    <lineage>
        <taxon>Eukaryota</taxon>
        <taxon>Metazoa</taxon>
        <taxon>Ecdysozoa</taxon>
        <taxon>Arthropoda</taxon>
        <taxon>Chelicerata</taxon>
        <taxon>Arachnida</taxon>
        <taxon>Acari</taxon>
        <taxon>Acariformes</taxon>
        <taxon>Sarcoptiformes</taxon>
        <taxon>Astigmata</taxon>
        <taxon>Psoroptidia</taxon>
        <taxon>Analgoidea</taxon>
        <taxon>Pyroglyphidae</taxon>
        <taxon>Dermatophagoidinae</taxon>
        <taxon>Dermatophagoides</taxon>
    </lineage>
</organism>
<accession>A0A9D4P696</accession>
<evidence type="ECO:0000313" key="2">
    <source>
        <dbReference type="EMBL" id="KAH7645044.1"/>
    </source>
</evidence>
<evidence type="ECO:0000256" key="1">
    <source>
        <dbReference type="SAM" id="Phobius"/>
    </source>
</evidence>